<reference evidence="5" key="1">
    <citation type="journal article" date="2019" name="Int. J. Syst. Evol. Microbiol.">
        <title>The Global Catalogue of Microorganisms (GCM) 10K type strain sequencing project: providing services to taxonomists for standard genome sequencing and annotation.</title>
        <authorList>
            <consortium name="The Broad Institute Genomics Platform"/>
            <consortium name="The Broad Institute Genome Sequencing Center for Infectious Disease"/>
            <person name="Wu L."/>
            <person name="Ma J."/>
        </authorList>
    </citation>
    <scope>NUCLEOTIDE SEQUENCE [LARGE SCALE GENOMIC DNA]</scope>
    <source>
        <strain evidence="5">ZS-35-S2</strain>
    </source>
</reference>
<protein>
    <submittedName>
        <fullName evidence="4">Class F sortase</fullName>
    </submittedName>
</protein>
<dbReference type="InterPro" id="IPR005754">
    <property type="entry name" value="Sortase"/>
</dbReference>
<keyword evidence="3" id="KW-1133">Transmembrane helix</keyword>
<keyword evidence="5" id="KW-1185">Reference proteome</keyword>
<accession>A0ABW1KN28</accession>
<dbReference type="SUPFAM" id="SSF63817">
    <property type="entry name" value="Sortase"/>
    <property type="match status" value="1"/>
</dbReference>
<gene>
    <name evidence="4" type="ORF">ACFP2T_40160</name>
</gene>
<organism evidence="4 5">
    <name type="scientific">Plantactinospora solaniradicis</name>
    <dbReference type="NCBI Taxonomy" id="1723736"/>
    <lineage>
        <taxon>Bacteria</taxon>
        <taxon>Bacillati</taxon>
        <taxon>Actinomycetota</taxon>
        <taxon>Actinomycetes</taxon>
        <taxon>Micromonosporales</taxon>
        <taxon>Micromonosporaceae</taxon>
        <taxon>Plantactinospora</taxon>
    </lineage>
</organism>
<keyword evidence="3" id="KW-0812">Transmembrane</keyword>
<feature type="region of interest" description="Disordered" evidence="2">
    <location>
        <begin position="44"/>
        <end position="122"/>
    </location>
</feature>
<evidence type="ECO:0000256" key="2">
    <source>
        <dbReference type="SAM" id="MobiDB-lite"/>
    </source>
</evidence>
<feature type="transmembrane region" description="Helical" evidence="3">
    <location>
        <begin position="20"/>
        <end position="43"/>
    </location>
</feature>
<dbReference type="InterPro" id="IPR042001">
    <property type="entry name" value="Sortase_F"/>
</dbReference>
<proteinExistence type="predicted"/>
<evidence type="ECO:0000313" key="4">
    <source>
        <dbReference type="EMBL" id="MFC6022359.1"/>
    </source>
</evidence>
<name>A0ABW1KN28_9ACTN</name>
<dbReference type="Proteomes" id="UP001596203">
    <property type="component" value="Unassembled WGS sequence"/>
</dbReference>
<dbReference type="EMBL" id="JBHSPR010000060">
    <property type="protein sequence ID" value="MFC6022359.1"/>
    <property type="molecule type" value="Genomic_DNA"/>
</dbReference>
<evidence type="ECO:0000256" key="1">
    <source>
        <dbReference type="ARBA" id="ARBA00022801"/>
    </source>
</evidence>
<dbReference type="NCBIfam" id="NF033748">
    <property type="entry name" value="class_F_sortase"/>
    <property type="match status" value="1"/>
</dbReference>
<dbReference type="CDD" id="cd05829">
    <property type="entry name" value="Sortase_F"/>
    <property type="match status" value="1"/>
</dbReference>
<evidence type="ECO:0000313" key="5">
    <source>
        <dbReference type="Proteomes" id="UP001596203"/>
    </source>
</evidence>
<comment type="caution">
    <text evidence="4">The sequence shown here is derived from an EMBL/GenBank/DDBJ whole genome shotgun (WGS) entry which is preliminary data.</text>
</comment>
<keyword evidence="1" id="KW-0378">Hydrolase</keyword>
<dbReference type="InterPro" id="IPR023365">
    <property type="entry name" value="Sortase_dom-sf"/>
</dbReference>
<dbReference type="Gene3D" id="2.40.260.10">
    <property type="entry name" value="Sortase"/>
    <property type="match status" value="1"/>
</dbReference>
<evidence type="ECO:0000256" key="3">
    <source>
        <dbReference type="SAM" id="Phobius"/>
    </source>
</evidence>
<dbReference type="RefSeq" id="WP_377431877.1">
    <property type="nucleotide sequence ID" value="NZ_JBHSPR010000060.1"/>
</dbReference>
<keyword evidence="3" id="KW-0472">Membrane</keyword>
<sequence>MAHSPEVPIRAAGGRHGQPWRAAGVVLVALLALSGTALVATGLNPAPAQPPQPADSEPELAPEPDWASGSELGPELGSEPGPELGPELESATPTPSTTTGPARTRPPARASVTPAPAALPRSEPTKIAIPKIKVNAKIISVGLNGDGTVQVPSLKQAQLAGWYKVGASPGEIGNAVVVGHVDSAAMGPAVFFKLGALKRGDELRVTRKDGKVVRFSVDTVKSYPKTAFPAELVYGAADTARLQVVTCGGRFDRKKGSYPNNIVVSATRIP</sequence>
<dbReference type="Pfam" id="PF04203">
    <property type="entry name" value="Sortase"/>
    <property type="match status" value="1"/>
</dbReference>
<feature type="compositionally biased region" description="Low complexity" evidence="2">
    <location>
        <begin position="68"/>
        <end position="118"/>
    </location>
</feature>